<accession>A0ABY9TAX4</accession>
<organism evidence="1 2">
    <name type="scientific">Brevibacillus brevis</name>
    <name type="common">Bacillus brevis</name>
    <dbReference type="NCBI Taxonomy" id="1393"/>
    <lineage>
        <taxon>Bacteria</taxon>
        <taxon>Bacillati</taxon>
        <taxon>Bacillota</taxon>
        <taxon>Bacilli</taxon>
        <taxon>Bacillales</taxon>
        <taxon>Paenibacillaceae</taxon>
        <taxon>Brevibacillus</taxon>
    </lineage>
</organism>
<keyword evidence="2" id="KW-1185">Reference proteome</keyword>
<reference evidence="1 2" key="1">
    <citation type="submission" date="2023-09" db="EMBL/GenBank/DDBJ databases">
        <title>Complete Genome and Methylome dissection of Bacillus brevis NEB573 original source of BbsI restriction endonuclease.</title>
        <authorList>
            <person name="Fomenkov A."/>
            <person name="Roberts R.D."/>
        </authorList>
    </citation>
    <scope>NUCLEOTIDE SEQUENCE [LARGE SCALE GENOMIC DNA]</scope>
    <source>
        <strain evidence="1 2">NEB573</strain>
    </source>
</reference>
<dbReference type="RefSeq" id="WP_310772760.1">
    <property type="nucleotide sequence ID" value="NZ_CP134050.1"/>
</dbReference>
<evidence type="ECO:0000313" key="2">
    <source>
        <dbReference type="Proteomes" id="UP001256827"/>
    </source>
</evidence>
<evidence type="ECO:0000313" key="1">
    <source>
        <dbReference type="EMBL" id="WNC17251.1"/>
    </source>
</evidence>
<sequence length="171" mass="19614">MPRRLLAAIAVSALLAFLLSLVPSARWKQTDIPTFQASRPIDLSERNALDLFTTVPTHYNIKRIKWENPSVYVDLAVKPEEKVELSRVYLDFYSLTRELFAVTANVKHVYFRLLEEKDVPKESRLLVAIESSDANQAAFGKPPEEIPDVDTYVRGAFPVRIDPYFYERISP</sequence>
<protein>
    <recommendedName>
        <fullName evidence="3">DUF4825 domain-containing protein</fullName>
    </recommendedName>
</protein>
<evidence type="ECO:0008006" key="3">
    <source>
        <dbReference type="Google" id="ProtNLM"/>
    </source>
</evidence>
<name>A0ABY9TAX4_BREBE</name>
<dbReference type="EMBL" id="CP134050">
    <property type="protein sequence ID" value="WNC17251.1"/>
    <property type="molecule type" value="Genomic_DNA"/>
</dbReference>
<dbReference type="Proteomes" id="UP001256827">
    <property type="component" value="Chromosome"/>
</dbReference>
<proteinExistence type="predicted"/>
<gene>
    <name evidence="1" type="ORF">RGB73_13365</name>
</gene>